<dbReference type="GO" id="GO:0008270">
    <property type="term" value="F:zinc ion binding"/>
    <property type="evidence" value="ECO:0007669"/>
    <property type="project" value="UniProtKB-KW"/>
</dbReference>
<evidence type="ECO:0000313" key="8">
    <source>
        <dbReference type="Proteomes" id="UP000585474"/>
    </source>
</evidence>
<evidence type="ECO:0000256" key="4">
    <source>
        <dbReference type="PROSITE-ProRule" id="PRU00470"/>
    </source>
</evidence>
<evidence type="ECO:0000256" key="3">
    <source>
        <dbReference type="ARBA" id="ARBA00022833"/>
    </source>
</evidence>
<feature type="domain" description="SBP-type" evidence="6">
    <location>
        <begin position="22"/>
        <end position="118"/>
    </location>
</feature>
<name>A0A7J0DF17_9ERIC</name>
<feature type="region of interest" description="Disordered" evidence="5">
    <location>
        <begin position="107"/>
        <end position="131"/>
    </location>
</feature>
<keyword evidence="2 4" id="KW-0863">Zinc-finger</keyword>
<dbReference type="Proteomes" id="UP000585474">
    <property type="component" value="Unassembled WGS sequence"/>
</dbReference>
<evidence type="ECO:0000256" key="2">
    <source>
        <dbReference type="ARBA" id="ARBA00022771"/>
    </source>
</evidence>
<comment type="caution">
    <text evidence="7">The sequence shown here is derived from an EMBL/GenBank/DDBJ whole genome shotgun (WGS) entry which is preliminary data.</text>
</comment>
<dbReference type="InterPro" id="IPR004333">
    <property type="entry name" value="SBP_dom"/>
</dbReference>
<protein>
    <submittedName>
        <fullName evidence="7">Squamosa promoter-binding protein-like (SBP domain) transcription factor family protein</fullName>
    </submittedName>
</protein>
<dbReference type="InterPro" id="IPR036893">
    <property type="entry name" value="SBP_sf"/>
</dbReference>
<dbReference type="PROSITE" id="PS51141">
    <property type="entry name" value="ZF_SBP"/>
    <property type="match status" value="1"/>
</dbReference>
<dbReference type="Pfam" id="PF03110">
    <property type="entry name" value="SBP"/>
    <property type="match status" value="1"/>
</dbReference>
<dbReference type="PANTHER" id="PTHR31251">
    <property type="entry name" value="SQUAMOSA PROMOTER-BINDING-LIKE PROTEIN 4"/>
    <property type="match status" value="1"/>
</dbReference>
<organism evidence="7 8">
    <name type="scientific">Actinidia rufa</name>
    <dbReference type="NCBI Taxonomy" id="165716"/>
    <lineage>
        <taxon>Eukaryota</taxon>
        <taxon>Viridiplantae</taxon>
        <taxon>Streptophyta</taxon>
        <taxon>Embryophyta</taxon>
        <taxon>Tracheophyta</taxon>
        <taxon>Spermatophyta</taxon>
        <taxon>Magnoliopsida</taxon>
        <taxon>eudicotyledons</taxon>
        <taxon>Gunneridae</taxon>
        <taxon>Pentapetalae</taxon>
        <taxon>asterids</taxon>
        <taxon>Ericales</taxon>
        <taxon>Actinidiaceae</taxon>
        <taxon>Actinidia</taxon>
    </lineage>
</organism>
<accession>A0A7J0DF17</accession>
<dbReference type="OrthoDB" id="514967at2759"/>
<evidence type="ECO:0000259" key="6">
    <source>
        <dbReference type="PROSITE" id="PS51141"/>
    </source>
</evidence>
<dbReference type="GO" id="GO:0005634">
    <property type="term" value="C:nucleus"/>
    <property type="evidence" value="ECO:0007669"/>
    <property type="project" value="InterPro"/>
</dbReference>
<keyword evidence="1" id="KW-0479">Metal-binding</keyword>
<dbReference type="GO" id="GO:0003677">
    <property type="term" value="F:DNA binding"/>
    <property type="evidence" value="ECO:0007669"/>
    <property type="project" value="InterPro"/>
</dbReference>
<sequence>MESSSSSGSSKRAKTPSNIAHVVSCLVDGCNSDLSQCREYHRRHKTCIMSFVSWNCHTCSSSLIYSVLMFKFTSYCCFESSDCVKPLIPRFHSLVEFDEGKRSCRKRLDGHNRRRRKPQSESLPKNTGRFLSSQQGTTLLSFSGPQLLPSALMNSSWAGAIKAENDGGVGPYTAHPCLNYVDRPGSFFGSLAQGIGGGNQFKLLQPQDNSHNSASENITHLQKMFSDRLGGRVVDSDCALSLLSSVPAETREIGLSHVVQPSPIPSAQSTVHDMHYCDLSHYSQGIESKPVVSILSSLVGDNANNVHCLGMFHNGPDGPSASGSHQTLSFRWE</sequence>
<dbReference type="SUPFAM" id="SSF103612">
    <property type="entry name" value="SBT domain"/>
    <property type="match status" value="1"/>
</dbReference>
<keyword evidence="3" id="KW-0862">Zinc</keyword>
<proteinExistence type="predicted"/>
<dbReference type="InterPro" id="IPR044817">
    <property type="entry name" value="SBP-like"/>
</dbReference>
<feature type="compositionally biased region" description="Polar residues" evidence="5">
    <location>
        <begin position="120"/>
        <end position="131"/>
    </location>
</feature>
<evidence type="ECO:0000256" key="5">
    <source>
        <dbReference type="SAM" id="MobiDB-lite"/>
    </source>
</evidence>
<evidence type="ECO:0000313" key="7">
    <source>
        <dbReference type="EMBL" id="GFS33915.1"/>
    </source>
</evidence>
<dbReference type="EMBL" id="BJWL01000200">
    <property type="protein sequence ID" value="GFS33915.1"/>
    <property type="molecule type" value="Genomic_DNA"/>
</dbReference>
<evidence type="ECO:0000256" key="1">
    <source>
        <dbReference type="ARBA" id="ARBA00022723"/>
    </source>
</evidence>
<dbReference type="PANTHER" id="PTHR31251:SF207">
    <property type="entry name" value="SQUAMOSA PROMOTER-BINDING-LIKE PROTEIN 13A-RELATED"/>
    <property type="match status" value="1"/>
</dbReference>
<dbReference type="AlphaFoldDB" id="A0A7J0DF17"/>
<keyword evidence="8" id="KW-1185">Reference proteome</keyword>
<dbReference type="Gene3D" id="4.10.1100.10">
    <property type="entry name" value="Transcription factor, SBP-box domain"/>
    <property type="match status" value="1"/>
</dbReference>
<gene>
    <name evidence="7" type="ORF">Acr_00g0031210</name>
</gene>
<reference evidence="8" key="1">
    <citation type="submission" date="2019-07" db="EMBL/GenBank/DDBJ databases">
        <title>De Novo Assembly of kiwifruit Actinidia rufa.</title>
        <authorList>
            <person name="Sugita-Konishi S."/>
            <person name="Sato K."/>
            <person name="Mori E."/>
            <person name="Abe Y."/>
            <person name="Kisaki G."/>
            <person name="Hamano K."/>
            <person name="Suezawa K."/>
            <person name="Otani M."/>
            <person name="Fukuda T."/>
            <person name="Manabe T."/>
            <person name="Gomi K."/>
            <person name="Tabuchi M."/>
            <person name="Akimitsu K."/>
            <person name="Kataoka I."/>
        </authorList>
    </citation>
    <scope>NUCLEOTIDE SEQUENCE [LARGE SCALE GENOMIC DNA]</scope>
    <source>
        <strain evidence="8">cv. Fuchu</strain>
    </source>
</reference>